<comment type="caution">
    <text evidence="3">The sequence shown here is derived from an EMBL/GenBank/DDBJ whole genome shotgun (WGS) entry which is preliminary data.</text>
</comment>
<protein>
    <recommendedName>
        <fullName evidence="5">3',5'-cyclic-nucleotide phosphodiesterase</fullName>
    </recommendedName>
</protein>
<proteinExistence type="predicted"/>
<organism evidence="3 4">
    <name type="scientific">Teichococcus rhizosphaerae</name>
    <dbReference type="NCBI Taxonomy" id="1335062"/>
    <lineage>
        <taxon>Bacteria</taxon>
        <taxon>Pseudomonadati</taxon>
        <taxon>Pseudomonadota</taxon>
        <taxon>Alphaproteobacteria</taxon>
        <taxon>Acetobacterales</taxon>
        <taxon>Roseomonadaceae</taxon>
        <taxon>Roseomonas</taxon>
    </lineage>
</organism>
<gene>
    <name evidence="3" type="ORF">CR162_18430</name>
</gene>
<dbReference type="InterPro" id="IPR047937">
    <property type="entry name" value="Eex_IncN-like"/>
</dbReference>
<evidence type="ECO:0000256" key="1">
    <source>
        <dbReference type="SAM" id="MobiDB-lite"/>
    </source>
</evidence>
<dbReference type="AlphaFoldDB" id="A0A2C6XY37"/>
<evidence type="ECO:0000313" key="4">
    <source>
        <dbReference type="Proteomes" id="UP000223527"/>
    </source>
</evidence>
<dbReference type="Proteomes" id="UP000223527">
    <property type="component" value="Unassembled WGS sequence"/>
</dbReference>
<evidence type="ECO:0000313" key="3">
    <source>
        <dbReference type="EMBL" id="PHK93452.1"/>
    </source>
</evidence>
<name>A0A2C6XY37_9PROT</name>
<reference evidence="3 4" key="1">
    <citation type="submission" date="2017-10" db="EMBL/GenBank/DDBJ databases">
        <authorList>
            <person name="Banno H."/>
            <person name="Chua N.-H."/>
        </authorList>
    </citation>
    <scope>NUCLEOTIDE SEQUENCE [LARGE SCALE GENOMIC DNA]</scope>
    <source>
        <strain evidence="3 4">YW11</strain>
    </source>
</reference>
<dbReference type="NCBIfam" id="NF033894">
    <property type="entry name" value="Eex_IncN"/>
    <property type="match status" value="1"/>
</dbReference>
<accession>A0A2C6XY37</accession>
<feature type="region of interest" description="Disordered" evidence="1">
    <location>
        <begin position="51"/>
        <end position="82"/>
    </location>
</feature>
<evidence type="ECO:0000256" key="2">
    <source>
        <dbReference type="SAM" id="SignalP"/>
    </source>
</evidence>
<sequence>MRRLALAMLLLTSTAAMAAEHDIPWFQAHPAERGAWLRKCRDDMRLGQDPVCGNAQKAEDRERARKIAPSSPIPGFDPTESPLMRGAIQDACKKPESQRGMFGQYCGRI</sequence>
<keyword evidence="4" id="KW-1185">Reference proteome</keyword>
<feature type="signal peptide" evidence="2">
    <location>
        <begin position="1"/>
        <end position="18"/>
    </location>
</feature>
<evidence type="ECO:0008006" key="5">
    <source>
        <dbReference type="Google" id="ProtNLM"/>
    </source>
</evidence>
<feature type="chain" id="PRO_5012338345" description="3',5'-cyclic-nucleotide phosphodiesterase" evidence="2">
    <location>
        <begin position="19"/>
        <end position="109"/>
    </location>
</feature>
<keyword evidence="2" id="KW-0732">Signal</keyword>
<dbReference type="EMBL" id="PDNU01000046">
    <property type="protein sequence ID" value="PHK93452.1"/>
    <property type="molecule type" value="Genomic_DNA"/>
</dbReference>
<dbReference type="RefSeq" id="WP_099096997.1">
    <property type="nucleotide sequence ID" value="NZ_PDNU01000046.1"/>
</dbReference>
<dbReference type="OrthoDB" id="7288592at2"/>